<evidence type="ECO:0000313" key="3">
    <source>
        <dbReference type="Proteomes" id="UP001329430"/>
    </source>
</evidence>
<feature type="region of interest" description="Disordered" evidence="1">
    <location>
        <begin position="1"/>
        <end position="22"/>
    </location>
</feature>
<dbReference type="EMBL" id="JAVRBK010000006">
    <property type="protein sequence ID" value="KAK5642419.1"/>
    <property type="molecule type" value="Genomic_DNA"/>
</dbReference>
<dbReference type="Proteomes" id="UP001329430">
    <property type="component" value="Chromosome 6"/>
</dbReference>
<organism evidence="2 3">
    <name type="scientific">Pyrocoelia pectoralis</name>
    <dbReference type="NCBI Taxonomy" id="417401"/>
    <lineage>
        <taxon>Eukaryota</taxon>
        <taxon>Metazoa</taxon>
        <taxon>Ecdysozoa</taxon>
        <taxon>Arthropoda</taxon>
        <taxon>Hexapoda</taxon>
        <taxon>Insecta</taxon>
        <taxon>Pterygota</taxon>
        <taxon>Neoptera</taxon>
        <taxon>Endopterygota</taxon>
        <taxon>Coleoptera</taxon>
        <taxon>Polyphaga</taxon>
        <taxon>Elateriformia</taxon>
        <taxon>Elateroidea</taxon>
        <taxon>Lampyridae</taxon>
        <taxon>Lampyrinae</taxon>
        <taxon>Pyrocoelia</taxon>
    </lineage>
</organism>
<name>A0AAN7VEE8_9COLE</name>
<dbReference type="InterPro" id="IPR016024">
    <property type="entry name" value="ARM-type_fold"/>
</dbReference>
<dbReference type="SUPFAM" id="SSF48371">
    <property type="entry name" value="ARM repeat"/>
    <property type="match status" value="1"/>
</dbReference>
<dbReference type="AlphaFoldDB" id="A0AAN7VEE8"/>
<protein>
    <recommendedName>
        <fullName evidence="4">MIF4G domain-containing protein</fullName>
    </recommendedName>
</protein>
<gene>
    <name evidence="2" type="ORF">RI129_008586</name>
</gene>
<dbReference type="PANTHER" id="PTHR23254">
    <property type="entry name" value="EIF4G DOMAIN PROTEIN"/>
    <property type="match status" value="1"/>
</dbReference>
<dbReference type="Gene3D" id="1.25.40.180">
    <property type="match status" value="1"/>
</dbReference>
<evidence type="ECO:0008006" key="4">
    <source>
        <dbReference type="Google" id="ProtNLM"/>
    </source>
</evidence>
<dbReference type="GO" id="GO:0006446">
    <property type="term" value="P:regulation of translational initiation"/>
    <property type="evidence" value="ECO:0007669"/>
    <property type="project" value="TreeGrafter"/>
</dbReference>
<sequence>MDDENTNSLWDEKSAQPLRRPTSTKFNTLVNNTNVQETRNNSEDLSNSFSNLDILSKSSLSASAKEWYPPNYNRNNKQNRTSHSAQDRLKRIKQNFDTSNENKIDQNATQNDDNADECHAVQQLEELMENLIINPADFHLILGTFTELMTPYYDDFTFIDYVTELIVEKVLSEPNFRYSAVRLCVVVQEDCGLFRSALCLLCQKKTNISNDFNLTMLLAELYVQLNYDKIYAALLIKSLVGILATGDGNSVKAACQVLKLTGFALESTNKKDVNKIFKQLLTTQENQLLPIKNLIDSVVLLRQENWGRTTNNINLTNHSNQSNEIVHDGPIFYGPDGQELTEEEHQFLDDNCSSQSETYTEDNEDCWDPEMTDEMRHAFEEFIRFEK</sequence>
<dbReference type="InterPro" id="IPR051367">
    <property type="entry name" value="mRNA_TranslReg/HistoneTransl"/>
</dbReference>
<feature type="region of interest" description="Disordered" evidence="1">
    <location>
        <begin position="66"/>
        <end position="87"/>
    </location>
</feature>
<evidence type="ECO:0000313" key="2">
    <source>
        <dbReference type="EMBL" id="KAK5642419.1"/>
    </source>
</evidence>
<evidence type="ECO:0000256" key="1">
    <source>
        <dbReference type="SAM" id="MobiDB-lite"/>
    </source>
</evidence>
<dbReference type="PANTHER" id="PTHR23254:SF15">
    <property type="entry name" value="POLYADENYLATE-BINDING PROTEIN-INTERACTING PROTEIN 1"/>
    <property type="match status" value="1"/>
</dbReference>
<proteinExistence type="predicted"/>
<reference evidence="2 3" key="1">
    <citation type="journal article" date="2024" name="Insects">
        <title>An Improved Chromosome-Level Genome Assembly of the Firefly Pyrocoelia pectoralis.</title>
        <authorList>
            <person name="Fu X."/>
            <person name="Meyer-Rochow V.B."/>
            <person name="Ballantyne L."/>
            <person name="Zhu X."/>
        </authorList>
    </citation>
    <scope>NUCLEOTIDE SEQUENCE [LARGE SCALE GENOMIC DNA]</scope>
    <source>
        <strain evidence="2">XCY_ONT2</strain>
    </source>
</reference>
<keyword evidence="3" id="KW-1185">Reference proteome</keyword>
<dbReference type="GO" id="GO:0008494">
    <property type="term" value="F:translation activator activity"/>
    <property type="evidence" value="ECO:0007669"/>
    <property type="project" value="TreeGrafter"/>
</dbReference>
<comment type="caution">
    <text evidence="2">The sequence shown here is derived from an EMBL/GenBank/DDBJ whole genome shotgun (WGS) entry which is preliminary data.</text>
</comment>
<accession>A0AAN7VEE8</accession>
<feature type="compositionally biased region" description="Polar residues" evidence="1">
    <location>
        <begin position="72"/>
        <end position="84"/>
    </location>
</feature>